<evidence type="ECO:0000313" key="2">
    <source>
        <dbReference type="EMBL" id="QPI16712.1"/>
    </source>
</evidence>
<proteinExistence type="predicted"/>
<feature type="compositionally biased region" description="Basic residues" evidence="1">
    <location>
        <begin position="69"/>
        <end position="80"/>
    </location>
</feature>
<gene>
    <name evidence="2" type="ORF">NIOZUU159_00206</name>
</gene>
<dbReference type="EMBL" id="MW030596">
    <property type="protein sequence ID" value="QPI16712.1"/>
    <property type="molecule type" value="Genomic_DNA"/>
</dbReference>
<protein>
    <submittedName>
        <fullName evidence="2">Uncharacterized protein</fullName>
    </submittedName>
</protein>
<feature type="region of interest" description="Disordered" evidence="1">
    <location>
        <begin position="63"/>
        <end position="99"/>
    </location>
</feature>
<evidence type="ECO:0000256" key="1">
    <source>
        <dbReference type="SAM" id="MobiDB-lite"/>
    </source>
</evidence>
<name>A0A7S9SUQ7_9VIRU</name>
<sequence>MINKISGGTNISPLISSMILLSTRLSMDKGKLMTDSVKLSTRAPKKILLKTVNILTYKKPHVKPEPVKKVKNVKSTKKSKPNKEKTNVNVKSKKSVKKK</sequence>
<organism evidence="2">
    <name type="scientific">Virus NIOZ-UU159</name>
    <dbReference type="NCBI Taxonomy" id="2763270"/>
    <lineage>
        <taxon>Viruses</taxon>
    </lineage>
</organism>
<reference evidence="2" key="1">
    <citation type="submission" date="2020-08" db="EMBL/GenBank/DDBJ databases">
        <title>Bridging the membrane lipid divide: bacteria of the FCB group superphylum have the potential to synthesize archaeal ether lipids.</title>
        <authorList>
            <person name="Villanueva L."/>
            <person name="von Meijenfeldt F.A.B."/>
            <person name="Westbye A.B."/>
            <person name="Yadav S."/>
            <person name="Hopmans E.C."/>
            <person name="Dutilh B.E."/>
            <person name="Sinninghe Damste J.S."/>
        </authorList>
    </citation>
    <scope>NUCLEOTIDE SEQUENCE</scope>
    <source>
        <strain evidence="2">NIOZ-UU159</strain>
    </source>
</reference>
<accession>A0A7S9SUQ7</accession>